<accession>A0A183VAX4</accession>
<dbReference type="AlphaFoldDB" id="A0A183VAX4"/>
<evidence type="ECO:0000313" key="3">
    <source>
        <dbReference type="WBParaSite" id="TCNE_0001789501-mRNA-1"/>
    </source>
</evidence>
<dbReference type="WBParaSite" id="TCNE_0001789501-mRNA-1">
    <property type="protein sequence ID" value="TCNE_0001789501-mRNA-1"/>
    <property type="gene ID" value="TCNE_0001789501"/>
</dbReference>
<dbReference type="Proteomes" id="UP000050794">
    <property type="component" value="Unassembled WGS sequence"/>
</dbReference>
<proteinExistence type="predicted"/>
<reference evidence="3" key="1">
    <citation type="submission" date="2016-06" db="UniProtKB">
        <authorList>
            <consortium name="WormBaseParasite"/>
        </authorList>
    </citation>
    <scope>IDENTIFICATION</scope>
</reference>
<gene>
    <name evidence="1" type="ORF">TCNE_LOCUS17894</name>
</gene>
<evidence type="ECO:0000313" key="2">
    <source>
        <dbReference type="Proteomes" id="UP000050794"/>
    </source>
</evidence>
<organism evidence="2 3">
    <name type="scientific">Toxocara canis</name>
    <name type="common">Canine roundworm</name>
    <dbReference type="NCBI Taxonomy" id="6265"/>
    <lineage>
        <taxon>Eukaryota</taxon>
        <taxon>Metazoa</taxon>
        <taxon>Ecdysozoa</taxon>
        <taxon>Nematoda</taxon>
        <taxon>Chromadorea</taxon>
        <taxon>Rhabditida</taxon>
        <taxon>Spirurina</taxon>
        <taxon>Ascaridomorpha</taxon>
        <taxon>Ascaridoidea</taxon>
        <taxon>Toxocaridae</taxon>
        <taxon>Toxocara</taxon>
    </lineage>
</organism>
<dbReference type="EMBL" id="UYWY01024915">
    <property type="protein sequence ID" value="VDM49215.1"/>
    <property type="molecule type" value="Genomic_DNA"/>
</dbReference>
<name>A0A183VAX4_TOXCA</name>
<protein>
    <submittedName>
        <fullName evidence="1 3">Uncharacterized protein</fullName>
    </submittedName>
</protein>
<sequence>MALKMLFISVCYLTAFALMFFSRHVQVGRINYTYLWPFNFLLQIPNINSLNDDDSQGKDFNNATRRDEERPYRPYFNKSIQYGYHDPLEAITMERREEYNTHSEDVEEVIAKTRI</sequence>
<reference evidence="1 2" key="2">
    <citation type="submission" date="2018-11" db="EMBL/GenBank/DDBJ databases">
        <authorList>
            <consortium name="Pathogen Informatics"/>
        </authorList>
    </citation>
    <scope>NUCLEOTIDE SEQUENCE [LARGE SCALE GENOMIC DNA]</scope>
</reference>
<evidence type="ECO:0000313" key="1">
    <source>
        <dbReference type="EMBL" id="VDM49215.1"/>
    </source>
</evidence>
<keyword evidence="2" id="KW-1185">Reference proteome</keyword>